<dbReference type="PANTHER" id="PTHR21011">
    <property type="entry name" value="MITOCHONDRIAL 28S RIBOSOMAL PROTEIN S6"/>
    <property type="match status" value="1"/>
</dbReference>
<dbReference type="Gene3D" id="3.30.70.60">
    <property type="match status" value="1"/>
</dbReference>
<dbReference type="HAMAP" id="MF_00360">
    <property type="entry name" value="Ribosomal_bS6"/>
    <property type="match status" value="1"/>
</dbReference>
<dbReference type="InterPro" id="IPR035980">
    <property type="entry name" value="Ribosomal_bS6_sf"/>
</dbReference>
<dbReference type="SUPFAM" id="SSF54995">
    <property type="entry name" value="Ribosomal protein S6"/>
    <property type="match status" value="1"/>
</dbReference>
<protein>
    <recommendedName>
        <fullName evidence="7 8">Small ribosomal subunit protein bS6</fullName>
    </recommendedName>
</protein>
<gene>
    <name evidence="8" type="primary">rpsF</name>
    <name evidence="9" type="ORF">DBW71_02890</name>
</gene>
<dbReference type="Pfam" id="PF01250">
    <property type="entry name" value="Ribosomal_S6"/>
    <property type="match status" value="1"/>
</dbReference>
<name>A0A368DPH6_9PROT</name>
<keyword evidence="2 8" id="KW-0699">rRNA-binding</keyword>
<dbReference type="InterPro" id="IPR014717">
    <property type="entry name" value="Transl_elong_EF1B/ribsomal_bS6"/>
</dbReference>
<comment type="similarity">
    <text evidence="1 8">Belongs to the bacterial ribosomal protein bS6 family.</text>
</comment>
<dbReference type="EMBL" id="QOQD01000005">
    <property type="protein sequence ID" value="RCL73740.1"/>
    <property type="molecule type" value="Genomic_DNA"/>
</dbReference>
<dbReference type="PROSITE" id="PS01048">
    <property type="entry name" value="RIBOSOMAL_S6"/>
    <property type="match status" value="1"/>
</dbReference>
<reference evidence="9 10" key="1">
    <citation type="journal article" date="2018" name="Microbiome">
        <title>Fine metagenomic profile of the Mediterranean stratified and mixed water columns revealed by assembly and recruitment.</title>
        <authorList>
            <person name="Haro-Moreno J.M."/>
            <person name="Lopez-Perez M."/>
            <person name="De La Torre J.R."/>
            <person name="Picazo A."/>
            <person name="Camacho A."/>
            <person name="Rodriguez-Valera F."/>
        </authorList>
    </citation>
    <scope>NUCLEOTIDE SEQUENCE [LARGE SCALE GENOMIC DNA]</scope>
    <source>
        <strain evidence="9">MED-G57</strain>
    </source>
</reference>
<dbReference type="GO" id="GO:0022627">
    <property type="term" value="C:cytosolic small ribosomal subunit"/>
    <property type="evidence" value="ECO:0007669"/>
    <property type="project" value="TreeGrafter"/>
</dbReference>
<dbReference type="GO" id="GO:0003735">
    <property type="term" value="F:structural constituent of ribosome"/>
    <property type="evidence" value="ECO:0007669"/>
    <property type="project" value="InterPro"/>
</dbReference>
<accession>A0A368DPH6</accession>
<keyword evidence="4 8" id="KW-0689">Ribosomal protein</keyword>
<dbReference type="InterPro" id="IPR020814">
    <property type="entry name" value="Ribosomal_S6_plastid/chlpt"/>
</dbReference>
<comment type="caution">
    <text evidence="9">The sequence shown here is derived from an EMBL/GenBank/DDBJ whole genome shotgun (WGS) entry which is preliminary data.</text>
</comment>
<keyword evidence="5 8" id="KW-0687">Ribonucleoprotein</keyword>
<evidence type="ECO:0000256" key="7">
    <source>
        <dbReference type="ARBA" id="ARBA00035294"/>
    </source>
</evidence>
<evidence type="ECO:0000256" key="1">
    <source>
        <dbReference type="ARBA" id="ARBA00009512"/>
    </source>
</evidence>
<dbReference type="AlphaFoldDB" id="A0A368DPH6"/>
<proteinExistence type="inferred from homology"/>
<evidence type="ECO:0000313" key="10">
    <source>
        <dbReference type="Proteomes" id="UP000253570"/>
    </source>
</evidence>
<dbReference type="GO" id="GO:0006412">
    <property type="term" value="P:translation"/>
    <property type="evidence" value="ECO:0007669"/>
    <property type="project" value="UniProtKB-UniRule"/>
</dbReference>
<evidence type="ECO:0000256" key="3">
    <source>
        <dbReference type="ARBA" id="ARBA00022884"/>
    </source>
</evidence>
<keyword evidence="3 8" id="KW-0694">RNA-binding</keyword>
<dbReference type="CDD" id="cd00473">
    <property type="entry name" value="bS6"/>
    <property type="match status" value="1"/>
</dbReference>
<evidence type="ECO:0000256" key="6">
    <source>
        <dbReference type="ARBA" id="ARBA00035104"/>
    </source>
</evidence>
<sequence>MPLYEHVYLARQDITTQQVEAITQSIEELIKKEGGKIDKIEYWGLRQLAYKIKKNRKAHYTLMNINAPVNALNEVERQISLNENILRHLTIKVDKFDDGPSVMMEHKNHDSSE</sequence>
<evidence type="ECO:0000256" key="2">
    <source>
        <dbReference type="ARBA" id="ARBA00022730"/>
    </source>
</evidence>
<evidence type="ECO:0000256" key="8">
    <source>
        <dbReference type="HAMAP-Rule" id="MF_00360"/>
    </source>
</evidence>
<dbReference type="Proteomes" id="UP000253570">
    <property type="component" value="Unassembled WGS sequence"/>
</dbReference>
<evidence type="ECO:0000256" key="5">
    <source>
        <dbReference type="ARBA" id="ARBA00023274"/>
    </source>
</evidence>
<dbReference type="InterPro" id="IPR020815">
    <property type="entry name" value="Ribosomal_bS6_CS"/>
</dbReference>
<organism evidence="9 10">
    <name type="scientific">PS1 clade bacterium</name>
    <dbReference type="NCBI Taxonomy" id="2175152"/>
    <lineage>
        <taxon>Bacteria</taxon>
        <taxon>Pseudomonadati</taxon>
        <taxon>Pseudomonadota</taxon>
        <taxon>Alphaproteobacteria</taxon>
        <taxon>PS1 clade</taxon>
    </lineage>
</organism>
<dbReference type="InterPro" id="IPR000529">
    <property type="entry name" value="Ribosomal_bS6"/>
</dbReference>
<dbReference type="GO" id="GO:0070181">
    <property type="term" value="F:small ribosomal subunit rRNA binding"/>
    <property type="evidence" value="ECO:0007669"/>
    <property type="project" value="TreeGrafter"/>
</dbReference>
<evidence type="ECO:0000313" key="9">
    <source>
        <dbReference type="EMBL" id="RCL73740.1"/>
    </source>
</evidence>
<evidence type="ECO:0000256" key="4">
    <source>
        <dbReference type="ARBA" id="ARBA00022980"/>
    </source>
</evidence>
<dbReference type="NCBIfam" id="TIGR00166">
    <property type="entry name" value="S6"/>
    <property type="match status" value="1"/>
</dbReference>
<comment type="function">
    <text evidence="6 8">Binds together with bS18 to 16S ribosomal RNA.</text>
</comment>
<dbReference type="PANTHER" id="PTHR21011:SF1">
    <property type="entry name" value="SMALL RIBOSOMAL SUBUNIT PROTEIN BS6M"/>
    <property type="match status" value="1"/>
</dbReference>